<sequence length="254" mass="28495">MFRFLVPQMLALLVSIAGQVHAAPFEKTMPSGMADSHAKIAHQARKAEIVGLWTRGDADIVQTRWNKNYRYNWLGNVGRVALQTGVSGRYMIGQSSKNKKTEWAITYFGDSGKAIMCTGKMREELQTWRINTAPVGGYGLIIKKPGEGLSQNSNGFAFPYIVDDKTGKIYQQRGATRTFKTYWHGWIQDEIPLFAANNCPNMPRSSKVNKKQTGGTFAEMAASAKPVKIPVMFNNPIENPLTAQMYIWAYPYEQ</sequence>
<dbReference type="RefSeq" id="WP_176856230.1">
    <property type="nucleotide sequence ID" value="NZ_JABCJD010000020.1"/>
</dbReference>
<dbReference type="EMBL" id="JABCJD010000020">
    <property type="protein sequence ID" value="NVO29539.1"/>
    <property type="molecule type" value="Genomic_DNA"/>
</dbReference>
<gene>
    <name evidence="2" type="ORF">HJ526_19135</name>
</gene>
<keyword evidence="1" id="KW-0732">Signal</keyword>
<organism evidence="2 3">
    <name type="scientific">Donghicola mangrovi</name>
    <dbReference type="NCBI Taxonomy" id="2729614"/>
    <lineage>
        <taxon>Bacteria</taxon>
        <taxon>Pseudomonadati</taxon>
        <taxon>Pseudomonadota</taxon>
        <taxon>Alphaproteobacteria</taxon>
        <taxon>Rhodobacterales</taxon>
        <taxon>Roseobacteraceae</taxon>
        <taxon>Donghicola</taxon>
    </lineage>
</organism>
<proteinExistence type="predicted"/>
<name>A0ABX2PM12_9RHOB</name>
<feature type="chain" id="PRO_5046168531" evidence="1">
    <location>
        <begin position="23"/>
        <end position="254"/>
    </location>
</feature>
<protein>
    <submittedName>
        <fullName evidence="2">Uncharacterized protein</fullName>
    </submittedName>
</protein>
<accession>A0ABX2PM12</accession>
<evidence type="ECO:0000313" key="2">
    <source>
        <dbReference type="EMBL" id="NVO29539.1"/>
    </source>
</evidence>
<evidence type="ECO:0000256" key="1">
    <source>
        <dbReference type="SAM" id="SignalP"/>
    </source>
</evidence>
<feature type="signal peptide" evidence="1">
    <location>
        <begin position="1"/>
        <end position="22"/>
    </location>
</feature>
<dbReference type="Proteomes" id="UP000523601">
    <property type="component" value="Unassembled WGS sequence"/>
</dbReference>
<keyword evidence="3" id="KW-1185">Reference proteome</keyword>
<evidence type="ECO:0000313" key="3">
    <source>
        <dbReference type="Proteomes" id="UP000523601"/>
    </source>
</evidence>
<reference evidence="2 3" key="1">
    <citation type="submission" date="2020-04" db="EMBL/GenBank/DDBJ databases">
        <title>Donghicola sp., a member of the Rhodobacteraceae family isolated from mangrove forest in Thailand.</title>
        <authorList>
            <person name="Charoenyingcharoen P."/>
            <person name="Yukphan P."/>
        </authorList>
    </citation>
    <scope>NUCLEOTIDE SEQUENCE [LARGE SCALE GENOMIC DNA]</scope>
    <source>
        <strain evidence="2 3">C2-DW-16</strain>
    </source>
</reference>
<comment type="caution">
    <text evidence="2">The sequence shown here is derived from an EMBL/GenBank/DDBJ whole genome shotgun (WGS) entry which is preliminary data.</text>
</comment>